<accession>A0A1W4X2J3</accession>
<evidence type="ECO:0000256" key="2">
    <source>
        <dbReference type="SAM" id="Coils"/>
    </source>
</evidence>
<feature type="coiled-coil region" evidence="2">
    <location>
        <begin position="325"/>
        <end position="373"/>
    </location>
</feature>
<proteinExistence type="predicted"/>
<name>A0A1W4X2J3_AGRPL</name>
<keyword evidence="4" id="KW-1185">Reference proteome</keyword>
<keyword evidence="1 2" id="KW-0175">Coiled coil</keyword>
<sequence length="455" mass="54069">MIDADDKEEMVLMAQNELSRLNRQYRIMEGDKTAFSEEAHVKLAKQRKVIKTLEKEQQNLLINLKVANSKIHKRKDLELTQKLNNLLKQHQKLSQEIFSEKSRLNEINSQIKKIDKKVFEMKSKEITDMQWQEQINEGQKIIKILEDKLSVAIKRYCSILAENQKLREDIDHLLKERTRYNSILEKLSTNLKSGKKFMVDLLEQAILAYDQREEWGTKLHELRHRLQIDNAIHTQEMRELQRRLDRDSKLKEFLTIKGQRRVMRDLENKEDRKKEQENEDREKQFELYNEILEKIQEFVGEKEVHKLIKCYVKQEEENFALFNYVNELNHELETLTENVSELNKKLANKAIFANDEENRVNEAEEELKALLNGVKELFDFLKCDIAPILNLLGENNTIDDCNVMLFVGLLDKRVAELTRILVYKETMMERKARAALNMLKKERIPFSNTNSPREL</sequence>
<evidence type="ECO:0000313" key="5">
    <source>
        <dbReference type="RefSeq" id="XP_018326618.1"/>
    </source>
</evidence>
<feature type="domain" description="ODAD1 central coiled coil region" evidence="3">
    <location>
        <begin position="139"/>
        <end position="348"/>
    </location>
</feature>
<dbReference type="GeneID" id="108737928"/>
<dbReference type="PANTHER" id="PTHR21694:SF18">
    <property type="entry name" value="COILED-COIL DOMAIN-CONTAINING PROTEIN 63"/>
    <property type="match status" value="1"/>
</dbReference>
<dbReference type="CTD" id="42024"/>
<dbReference type="AlphaFoldDB" id="A0A1W4X2J3"/>
<dbReference type="RefSeq" id="XP_018326618.1">
    <property type="nucleotide sequence ID" value="XM_018471116.1"/>
</dbReference>
<dbReference type="KEGG" id="apln:108737928"/>
<dbReference type="FunCoup" id="A0A1W4X2J3">
    <property type="interactions" value="8"/>
</dbReference>
<dbReference type="PANTHER" id="PTHR21694">
    <property type="entry name" value="COILED-COIL DOMAIN-CONTAINING PROTEIN 63"/>
    <property type="match status" value="1"/>
</dbReference>
<organism evidence="4 5">
    <name type="scientific">Agrilus planipennis</name>
    <name type="common">Emerald ash borer</name>
    <name type="synonym">Agrilus marcopoli</name>
    <dbReference type="NCBI Taxonomy" id="224129"/>
    <lineage>
        <taxon>Eukaryota</taxon>
        <taxon>Metazoa</taxon>
        <taxon>Ecdysozoa</taxon>
        <taxon>Arthropoda</taxon>
        <taxon>Hexapoda</taxon>
        <taxon>Insecta</taxon>
        <taxon>Pterygota</taxon>
        <taxon>Neoptera</taxon>
        <taxon>Endopterygota</taxon>
        <taxon>Coleoptera</taxon>
        <taxon>Polyphaga</taxon>
        <taxon>Elateriformia</taxon>
        <taxon>Buprestoidea</taxon>
        <taxon>Buprestidae</taxon>
        <taxon>Agrilinae</taxon>
        <taxon>Agrilus</taxon>
    </lineage>
</organism>
<dbReference type="InterPro" id="IPR051876">
    <property type="entry name" value="ODA-DC/CCD"/>
</dbReference>
<dbReference type="STRING" id="224129.A0A1W4X2J3"/>
<dbReference type="Proteomes" id="UP000192223">
    <property type="component" value="Unplaced"/>
</dbReference>
<dbReference type="Pfam" id="PF21773">
    <property type="entry name" value="ODAD1_CC"/>
    <property type="match status" value="1"/>
</dbReference>
<feature type="coiled-coil region" evidence="2">
    <location>
        <begin position="4"/>
        <end position="96"/>
    </location>
</feature>
<protein>
    <submittedName>
        <fullName evidence="5">Coiled-coil domain-containing protein 63</fullName>
    </submittedName>
</protein>
<dbReference type="InParanoid" id="A0A1W4X2J3"/>
<feature type="coiled-coil region" evidence="2">
    <location>
        <begin position="223"/>
        <end position="286"/>
    </location>
</feature>
<dbReference type="InterPro" id="IPR049258">
    <property type="entry name" value="ODAD1_CC"/>
</dbReference>
<gene>
    <name evidence="5" type="primary">LOC108737928</name>
</gene>
<evidence type="ECO:0000313" key="4">
    <source>
        <dbReference type="Proteomes" id="UP000192223"/>
    </source>
</evidence>
<evidence type="ECO:0000259" key="3">
    <source>
        <dbReference type="Pfam" id="PF21773"/>
    </source>
</evidence>
<dbReference type="OrthoDB" id="6766775at2759"/>
<evidence type="ECO:0000256" key="1">
    <source>
        <dbReference type="ARBA" id="ARBA00023054"/>
    </source>
</evidence>
<reference evidence="5" key="1">
    <citation type="submission" date="2025-08" db="UniProtKB">
        <authorList>
            <consortium name="RefSeq"/>
        </authorList>
    </citation>
    <scope>IDENTIFICATION</scope>
    <source>
        <tissue evidence="5">Entire body</tissue>
    </source>
</reference>